<feature type="domain" description="ABC transmembrane type-1" evidence="8">
    <location>
        <begin position="82"/>
        <end position="306"/>
    </location>
</feature>
<name>A0A5C1QDG2_9SPIO</name>
<dbReference type="AlphaFoldDB" id="A0A5C1QDG2"/>
<reference evidence="9 10" key="2">
    <citation type="submission" date="2019-09" db="EMBL/GenBank/DDBJ databases">
        <title>Complete Genome Sequence and Methylome Analysis of free living Spirochaetas.</title>
        <authorList>
            <person name="Leshcheva N."/>
            <person name="Mikheeva N."/>
        </authorList>
    </citation>
    <scope>NUCLEOTIDE SEQUENCE [LARGE SCALE GENOMIC DNA]</scope>
    <source>
        <strain evidence="9 10">P</strain>
    </source>
</reference>
<dbReference type="InterPro" id="IPR000515">
    <property type="entry name" value="MetI-like"/>
</dbReference>
<feature type="transmembrane region" description="Helical" evidence="7">
    <location>
        <begin position="116"/>
        <end position="137"/>
    </location>
</feature>
<accession>A0A5C1QDG2</accession>
<feature type="transmembrane region" description="Helical" evidence="7">
    <location>
        <begin position="21"/>
        <end position="41"/>
    </location>
</feature>
<dbReference type="PROSITE" id="PS50928">
    <property type="entry name" value="ABC_TM1"/>
    <property type="match status" value="1"/>
</dbReference>
<dbReference type="CDD" id="cd06261">
    <property type="entry name" value="TM_PBP2"/>
    <property type="match status" value="1"/>
</dbReference>
<dbReference type="EMBL" id="CP035807">
    <property type="protein sequence ID" value="QEN05110.1"/>
    <property type="molecule type" value="Genomic_DNA"/>
</dbReference>
<evidence type="ECO:0000313" key="9">
    <source>
        <dbReference type="EMBL" id="QEN05110.1"/>
    </source>
</evidence>
<feature type="transmembrane region" description="Helical" evidence="7">
    <location>
        <begin position="286"/>
        <end position="306"/>
    </location>
</feature>
<comment type="subcellular location">
    <subcellularLocation>
        <location evidence="1 7">Cell membrane</location>
        <topology evidence="1 7">Multi-pass membrane protein</topology>
    </subcellularLocation>
</comment>
<dbReference type="GO" id="GO:0005886">
    <property type="term" value="C:plasma membrane"/>
    <property type="evidence" value="ECO:0007669"/>
    <property type="project" value="UniProtKB-SubCell"/>
</dbReference>
<dbReference type="InterPro" id="IPR050809">
    <property type="entry name" value="UgpAE/MalFG_permease"/>
</dbReference>
<reference evidence="9 10" key="1">
    <citation type="submission" date="2019-02" db="EMBL/GenBank/DDBJ databases">
        <authorList>
            <person name="Fomenkov A."/>
            <person name="Dubinina G."/>
            <person name="Grabovich M."/>
            <person name="Vincze T."/>
            <person name="Roberts R.J."/>
        </authorList>
    </citation>
    <scope>NUCLEOTIDE SEQUENCE [LARGE SCALE GENOMIC DNA]</scope>
    <source>
        <strain evidence="9 10">P</strain>
    </source>
</reference>
<dbReference type="OrthoDB" id="5174895at2"/>
<feature type="transmembrane region" description="Helical" evidence="7">
    <location>
        <begin position="170"/>
        <end position="195"/>
    </location>
</feature>
<evidence type="ECO:0000256" key="6">
    <source>
        <dbReference type="ARBA" id="ARBA00023136"/>
    </source>
</evidence>
<dbReference type="PANTHER" id="PTHR43227:SF8">
    <property type="entry name" value="DIACETYLCHITOBIOSE UPTAKE SYSTEM PERMEASE PROTEIN DASB"/>
    <property type="match status" value="1"/>
</dbReference>
<dbReference type="SUPFAM" id="SSF161098">
    <property type="entry name" value="MetI-like"/>
    <property type="match status" value="1"/>
</dbReference>
<dbReference type="Gene3D" id="1.10.3720.10">
    <property type="entry name" value="MetI-like"/>
    <property type="match status" value="1"/>
</dbReference>
<organism evidence="9 10">
    <name type="scientific">Thiospirochaeta perfilievii</name>
    <dbReference type="NCBI Taxonomy" id="252967"/>
    <lineage>
        <taxon>Bacteria</taxon>
        <taxon>Pseudomonadati</taxon>
        <taxon>Spirochaetota</taxon>
        <taxon>Spirochaetia</taxon>
        <taxon>Spirochaetales</taxon>
        <taxon>Spirochaetaceae</taxon>
        <taxon>Thiospirochaeta</taxon>
    </lineage>
</organism>
<dbReference type="PANTHER" id="PTHR43227">
    <property type="entry name" value="BLL4140 PROTEIN"/>
    <property type="match status" value="1"/>
</dbReference>
<evidence type="ECO:0000256" key="5">
    <source>
        <dbReference type="ARBA" id="ARBA00022989"/>
    </source>
</evidence>
<proteinExistence type="inferred from homology"/>
<evidence type="ECO:0000256" key="7">
    <source>
        <dbReference type="RuleBase" id="RU363032"/>
    </source>
</evidence>
<evidence type="ECO:0000313" key="10">
    <source>
        <dbReference type="Proteomes" id="UP000323824"/>
    </source>
</evidence>
<comment type="similarity">
    <text evidence="7">Belongs to the binding-protein-dependent transport system permease family.</text>
</comment>
<evidence type="ECO:0000259" key="8">
    <source>
        <dbReference type="PROSITE" id="PS50928"/>
    </source>
</evidence>
<dbReference type="Pfam" id="PF00528">
    <property type="entry name" value="BPD_transp_1"/>
    <property type="match status" value="1"/>
</dbReference>
<keyword evidence="4 7" id="KW-0812">Transmembrane</keyword>
<evidence type="ECO:0000256" key="1">
    <source>
        <dbReference type="ARBA" id="ARBA00004651"/>
    </source>
</evidence>
<keyword evidence="6 7" id="KW-0472">Membrane</keyword>
<feature type="transmembrane region" description="Helical" evidence="7">
    <location>
        <begin position="216"/>
        <end position="238"/>
    </location>
</feature>
<evidence type="ECO:0000256" key="2">
    <source>
        <dbReference type="ARBA" id="ARBA00022448"/>
    </source>
</evidence>
<sequence length="318" mass="35486">MVDNLIRSRNSTFFSKRGFKWFLYLLPALVFYTGFMAYPILNSIKLSFFSETVQSGQDFVGFNNYIKLFTHPGTSERYWSAFRNTWLFFGVHMVVQNVLGIIFANFLSDKLLRGSGFFRTIIFLPATLSILVTGYIWKLILNPQWGAVNLLLKNIGFEDFSIAWLGEPKIALIVISLVSSWQWVGMPTMMFLAGLNNIPEDLYEAAEISGATDWQVFWFIKLPLLKPVIGIITILTFVNNFNAFDVVFSMANVNGAPAYSTDILGTFFYRVGIAGQHPVGIPDKGLGAAVATITFILLSIGVALIMRATGSNRGGSND</sequence>
<evidence type="ECO:0000256" key="3">
    <source>
        <dbReference type="ARBA" id="ARBA00022475"/>
    </source>
</evidence>
<dbReference type="KEGG" id="sper:EW093_10440"/>
<keyword evidence="10" id="KW-1185">Reference proteome</keyword>
<keyword evidence="2 7" id="KW-0813">Transport</keyword>
<evidence type="ECO:0000256" key="4">
    <source>
        <dbReference type="ARBA" id="ARBA00022692"/>
    </source>
</evidence>
<gene>
    <name evidence="9" type="ORF">EW093_10440</name>
</gene>
<dbReference type="InterPro" id="IPR035906">
    <property type="entry name" value="MetI-like_sf"/>
</dbReference>
<dbReference type="GO" id="GO:0055085">
    <property type="term" value="P:transmembrane transport"/>
    <property type="evidence" value="ECO:0007669"/>
    <property type="project" value="InterPro"/>
</dbReference>
<dbReference type="Proteomes" id="UP000323824">
    <property type="component" value="Chromosome"/>
</dbReference>
<feature type="transmembrane region" description="Helical" evidence="7">
    <location>
        <begin position="86"/>
        <end position="104"/>
    </location>
</feature>
<keyword evidence="5 7" id="KW-1133">Transmembrane helix</keyword>
<protein>
    <submittedName>
        <fullName evidence="9">Sugar ABC transporter permease</fullName>
    </submittedName>
</protein>
<keyword evidence="3" id="KW-1003">Cell membrane</keyword>